<dbReference type="Pfam" id="PF09949">
    <property type="entry name" value="APP1_cat"/>
    <property type="match status" value="1"/>
</dbReference>
<dbReference type="GO" id="GO:0008195">
    <property type="term" value="F:phosphatidate phosphatase activity"/>
    <property type="evidence" value="ECO:0007669"/>
    <property type="project" value="InterPro"/>
</dbReference>
<accession>Q1QTA7</accession>
<dbReference type="AlphaFoldDB" id="Q1QTA7"/>
<keyword evidence="4" id="KW-1185">Reference proteome</keyword>
<dbReference type="InterPro" id="IPR019236">
    <property type="entry name" value="APP1_cat"/>
</dbReference>
<organism evidence="3 4">
    <name type="scientific">Chromohalobacter israelensis (strain ATCC BAA-138 / DSM 3043 / CIP 106854 / NCIMB 13768 / 1H11)</name>
    <name type="common">Chromohalobacter salexigens</name>
    <dbReference type="NCBI Taxonomy" id="290398"/>
    <lineage>
        <taxon>Bacteria</taxon>
        <taxon>Pseudomonadati</taxon>
        <taxon>Pseudomonadota</taxon>
        <taxon>Gammaproteobacteria</taxon>
        <taxon>Oceanospirillales</taxon>
        <taxon>Halomonadaceae</taxon>
        <taxon>Chromohalobacter</taxon>
    </lineage>
</organism>
<feature type="region of interest" description="Disordered" evidence="1">
    <location>
        <begin position="1"/>
        <end position="22"/>
    </location>
</feature>
<dbReference type="PANTHER" id="PTHR28208">
    <property type="entry name" value="PHOSPHATIDATE PHOSPHATASE APP1"/>
    <property type="match status" value="1"/>
</dbReference>
<dbReference type="HOGENOM" id="CLU_038931_1_1_6"/>
<evidence type="ECO:0000313" key="4">
    <source>
        <dbReference type="Proteomes" id="UP000000239"/>
    </source>
</evidence>
<sequence>MAAHRRQSTPASQEAGALRAASAASDVGSRGGMARVGRRLHVIAKSLLRLFARPMKSDRGEGGPVVHPYRGYGSHHEAFLMGRVFRQVGLARVIPRRGALRDAADVTRRLARRGFADAEVRIRLGENSATVTTDHDGYFDVRLPLDVPLDEHVSWHRAELEVITPDRENVRTRADVYIPPPNTDLMVISDIDDTVMHTGVADKLRMLYRLFVEKAHRRTAFPGVAEFYQALHAGTAGDARRPILYVSRGPWSIYEVLEAFFQLNHIPVGPILFLREWGISWRHPWPRRAEDHKYDLITQMITLFGDLPCVLIGDSGQHDPEVYTRIVKENPGRVKAIYIRRVDRKTDRETAIARLRDEIEHTDCELLLSDDSAAMAAHAHERGYISETGLHAVRQASR</sequence>
<dbReference type="KEGG" id="csa:Csal_2956"/>
<dbReference type="EMBL" id="CP000285">
    <property type="protein sequence ID" value="ABE60301.1"/>
    <property type="molecule type" value="Genomic_DNA"/>
</dbReference>
<dbReference type="InterPro" id="IPR052935">
    <property type="entry name" value="Mg2+_PAP"/>
</dbReference>
<reference evidence="3 4" key="1">
    <citation type="journal article" date="2011" name="Stand. Genomic Sci.">
        <title>Complete genome sequence of the halophilic and highly halotolerant Chromohalobacter salexigens type strain (1H11(T)).</title>
        <authorList>
            <person name="Copeland A."/>
            <person name="O'Connor K."/>
            <person name="Lucas S."/>
            <person name="Lapidus A."/>
            <person name="Berry K.W."/>
            <person name="Detter J.C."/>
            <person name="Del Rio T.G."/>
            <person name="Hammon N."/>
            <person name="Dalin E."/>
            <person name="Tice H."/>
            <person name="Pitluck S."/>
            <person name="Bruce D."/>
            <person name="Goodwin L."/>
            <person name="Han C."/>
            <person name="Tapia R."/>
            <person name="Saunders E."/>
            <person name="Schmutz J."/>
            <person name="Brettin T."/>
            <person name="Larimer F."/>
            <person name="Land M."/>
            <person name="Hauser L."/>
            <person name="Vargas C."/>
            <person name="Nieto J.J."/>
            <person name="Kyrpides N.C."/>
            <person name="Ivanova N."/>
            <person name="Goker M."/>
            <person name="Klenk H.P."/>
            <person name="Csonka L.N."/>
            <person name="Woyke T."/>
        </authorList>
    </citation>
    <scope>NUCLEOTIDE SEQUENCE [LARGE SCALE GENOMIC DNA]</scope>
    <source>
        <strain evidence="4">ATCC BAA-138 / DSM 3043 / CIP 106854 / NCIMB 13768 / 1H11</strain>
    </source>
</reference>
<evidence type="ECO:0000313" key="3">
    <source>
        <dbReference type="EMBL" id="ABE60301.1"/>
    </source>
</evidence>
<name>Q1QTA7_CHRI1</name>
<gene>
    <name evidence="3" type="ordered locus">Csal_2956</name>
</gene>
<dbReference type="PANTHER" id="PTHR28208:SF3">
    <property type="entry name" value="PHOSPHATIDATE PHOSPHATASE APP1"/>
    <property type="match status" value="1"/>
</dbReference>
<feature type="domain" description="Phosphatidate phosphatase APP1 catalytic" evidence="2">
    <location>
        <begin position="186"/>
        <end position="341"/>
    </location>
</feature>
<feature type="compositionally biased region" description="Low complexity" evidence="1">
    <location>
        <begin position="11"/>
        <end position="22"/>
    </location>
</feature>
<protein>
    <recommendedName>
        <fullName evidence="2">Phosphatidate phosphatase APP1 catalytic domain-containing protein</fullName>
    </recommendedName>
</protein>
<evidence type="ECO:0000256" key="1">
    <source>
        <dbReference type="SAM" id="MobiDB-lite"/>
    </source>
</evidence>
<dbReference type="Proteomes" id="UP000000239">
    <property type="component" value="Chromosome"/>
</dbReference>
<dbReference type="STRING" id="290398.Csal_2956"/>
<dbReference type="GeneID" id="95335645"/>
<dbReference type="RefSeq" id="WP_011508247.1">
    <property type="nucleotide sequence ID" value="NC_007963.1"/>
</dbReference>
<dbReference type="eggNOG" id="COG4850">
    <property type="taxonomic scope" value="Bacteria"/>
</dbReference>
<evidence type="ECO:0000259" key="2">
    <source>
        <dbReference type="Pfam" id="PF09949"/>
    </source>
</evidence>
<proteinExistence type="predicted"/>